<feature type="compositionally biased region" description="Basic and acidic residues" evidence="11">
    <location>
        <begin position="464"/>
        <end position="490"/>
    </location>
</feature>
<evidence type="ECO:0000259" key="13">
    <source>
        <dbReference type="Pfam" id="PF24105"/>
    </source>
</evidence>
<dbReference type="PANTHER" id="PTHR13831">
    <property type="entry name" value="MEMBER OF THE HIR1 FAMILY OF WD-REPEAT PROTEINS"/>
    <property type="match status" value="1"/>
</dbReference>
<dbReference type="GO" id="GO:0000417">
    <property type="term" value="C:HIR complex"/>
    <property type="evidence" value="ECO:0007669"/>
    <property type="project" value="TreeGrafter"/>
</dbReference>
<proteinExistence type="inferred from homology"/>
<feature type="domain" description="Protein HIRA-like C-terminal" evidence="12">
    <location>
        <begin position="625"/>
        <end position="825"/>
    </location>
</feature>
<reference evidence="15" key="1">
    <citation type="submission" date="2011-05" db="EMBL/GenBank/DDBJ databases">
        <authorList>
            <person name="Richards S.R."/>
            <person name="Qu J."/>
            <person name="Jiang H."/>
            <person name="Jhangiani S.N."/>
            <person name="Agravi P."/>
            <person name="Goodspeed R."/>
            <person name="Gross S."/>
            <person name="Mandapat C."/>
            <person name="Jackson L."/>
            <person name="Mathew T."/>
            <person name="Pu L."/>
            <person name="Thornton R."/>
            <person name="Saada N."/>
            <person name="Wilczek-Boney K.B."/>
            <person name="Lee S."/>
            <person name="Kovar C."/>
            <person name="Wu Y."/>
            <person name="Scherer S.E."/>
            <person name="Worley K.C."/>
            <person name="Muzny D.M."/>
            <person name="Gibbs R."/>
        </authorList>
    </citation>
    <scope>NUCLEOTIDE SEQUENCE</scope>
    <source>
        <strain evidence="15">Brora</strain>
    </source>
</reference>
<dbReference type="InterPro" id="IPR001680">
    <property type="entry name" value="WD40_rpt"/>
</dbReference>
<dbReference type="PROSITE" id="PS50294">
    <property type="entry name" value="WD_REPEATS_REGION"/>
    <property type="match status" value="2"/>
</dbReference>
<dbReference type="Pfam" id="PF09453">
    <property type="entry name" value="HIRA_B"/>
    <property type="match status" value="1"/>
</dbReference>
<keyword evidence="10" id="KW-0678">Repressor</keyword>
<dbReference type="InterPro" id="IPR019015">
    <property type="entry name" value="HIRA_B_motif"/>
</dbReference>
<dbReference type="PROSITE" id="PS50082">
    <property type="entry name" value="WD_REPEATS_2"/>
    <property type="match status" value="2"/>
</dbReference>
<dbReference type="EMBL" id="JH431174">
    <property type="status" value="NOT_ANNOTATED_CDS"/>
    <property type="molecule type" value="Genomic_DNA"/>
</dbReference>
<dbReference type="OMA" id="RGSWDGD"/>
<evidence type="ECO:0000256" key="2">
    <source>
        <dbReference type="ARBA" id="ARBA00007306"/>
    </source>
</evidence>
<sequence>MRLLKPSWISHDGNPIFSLDIHPDGTRLATGGQGEDCGRIVIWNMAPIINDADERDENVPKMLCQMDNHLACVNCVRWSNNGKFLASGGDDKVIMIWQTSRYLSGSSVFGSSGKVNVEQWRCVNTLRGHAGDILDLAWSPHDVWLASCSVDNSLIVWNAINFPEILSTLRGHSGLVKGVSWDPVGKYLASQKFNPNILSKTSKDGNKVQHYCCCAVGSRDRSLSVWLTALKRPLVVIHDLFANSVMDISWSRKGNQLTVCSWDGTVAYVDFAPEEIGRPLTQDEHSSMHQKLYGKSLAMNNQYDSMTTIIENPDVLKLKERLKEREQIDQQQQQQQETLKCHPTAKGPINKQIETRTADGRRRITPMFIAPAPDLGDAPLPFTSKSQPTFSSSTESKSKIIIEKRDEVVCINSNSNSNVGRTNLLTPVKSNTPTVTTTSPVASTPVTIAPENIEQPEITEKVVEKPKEIKQIKVPDSTSKRKLDADDNRPAKRRPGRPPLGEKCTPIIATPIGTSTPLVAPVIEKPAREPRSGHSSLHLPALKAEKMLTYKVSTDKKETNLLLELDNAVQVSATMCVHKLKCTVGEGKSCWEVLLHSRGVAITGNSNAITVACEDNSLSIFSNLGQRLVPSVVLPSACSRLQSKDCYVMVVTSKAHVFVWDVKNEKIIVKNESLYPIMSTSSDLSLVTSTITDSGCPLITLSSGKSYIFSNNMACWMLISNTDDLIQQYSDHQSFMPSQTVFNGTVLPLASLQAQGRKSFQQASRLFRSMPAVQQASTISFLDSQLSAALNLRSSKEYKFWLLTLARYLTHEGNEIRLRELCNGLLGPLQKTVKTTWDSYILGLYKHDLLNEILLIISSNLRLQRLFTEYQEQLDLLKS</sequence>
<dbReference type="Gene3D" id="2.130.10.10">
    <property type="entry name" value="YVTN repeat-like/Quinoprotein amine dehydrogenase"/>
    <property type="match status" value="2"/>
</dbReference>
<evidence type="ECO:0000256" key="8">
    <source>
        <dbReference type="ARBA" id="ARBA00023242"/>
    </source>
</evidence>
<dbReference type="AlphaFoldDB" id="T1ING8"/>
<dbReference type="Pfam" id="PF00400">
    <property type="entry name" value="WD40"/>
    <property type="match status" value="1"/>
</dbReference>
<keyword evidence="8 10" id="KW-0539">Nucleus</keyword>
<evidence type="ECO:0000256" key="7">
    <source>
        <dbReference type="ARBA" id="ARBA00023163"/>
    </source>
</evidence>
<comment type="subcellular location">
    <subcellularLocation>
        <location evidence="1 10">Nucleus</location>
    </subcellularLocation>
</comment>
<organism evidence="14 15">
    <name type="scientific">Strigamia maritima</name>
    <name type="common">European centipede</name>
    <name type="synonym">Geophilus maritimus</name>
    <dbReference type="NCBI Taxonomy" id="126957"/>
    <lineage>
        <taxon>Eukaryota</taxon>
        <taxon>Metazoa</taxon>
        <taxon>Ecdysozoa</taxon>
        <taxon>Arthropoda</taxon>
        <taxon>Myriapoda</taxon>
        <taxon>Chilopoda</taxon>
        <taxon>Pleurostigmophora</taxon>
        <taxon>Geophilomorpha</taxon>
        <taxon>Linotaeniidae</taxon>
        <taxon>Strigamia</taxon>
    </lineage>
</organism>
<dbReference type="PhylomeDB" id="T1ING8"/>
<dbReference type="Proteomes" id="UP000014500">
    <property type="component" value="Unassembled WGS sequence"/>
</dbReference>
<dbReference type="InterPro" id="IPR015943">
    <property type="entry name" value="WD40/YVTN_repeat-like_dom_sf"/>
</dbReference>
<keyword evidence="15" id="KW-1185">Reference proteome</keyword>
<feature type="region of interest" description="Disordered" evidence="11">
    <location>
        <begin position="328"/>
        <end position="347"/>
    </location>
</feature>
<reference evidence="14" key="2">
    <citation type="submission" date="2015-02" db="UniProtKB">
        <authorList>
            <consortium name="EnsemblMetazoa"/>
        </authorList>
    </citation>
    <scope>IDENTIFICATION</scope>
</reference>
<keyword evidence="3 9" id="KW-0853">WD repeat</keyword>
<evidence type="ECO:0000256" key="9">
    <source>
        <dbReference type="PROSITE-ProRule" id="PRU00221"/>
    </source>
</evidence>
<evidence type="ECO:0000256" key="11">
    <source>
        <dbReference type="SAM" id="MobiDB-lite"/>
    </source>
</evidence>
<evidence type="ECO:0000256" key="3">
    <source>
        <dbReference type="ARBA" id="ARBA00022574"/>
    </source>
</evidence>
<keyword evidence="4 10" id="KW-0677">Repeat</keyword>
<evidence type="ECO:0000313" key="15">
    <source>
        <dbReference type="Proteomes" id="UP000014500"/>
    </source>
</evidence>
<keyword evidence="7 10" id="KW-0804">Transcription</keyword>
<keyword evidence="6 10" id="KW-0805">Transcription regulation</keyword>
<feature type="repeat" description="WD" evidence="9">
    <location>
        <begin position="66"/>
        <end position="98"/>
    </location>
</feature>
<dbReference type="GO" id="GO:0031491">
    <property type="term" value="F:nucleosome binding"/>
    <property type="evidence" value="ECO:0007669"/>
    <property type="project" value="TreeGrafter"/>
</dbReference>
<dbReference type="InterPro" id="IPR011494">
    <property type="entry name" value="HIRA-like_C"/>
</dbReference>
<dbReference type="eggNOG" id="KOG0973">
    <property type="taxonomic scope" value="Eukaryota"/>
</dbReference>
<evidence type="ECO:0000313" key="14">
    <source>
        <dbReference type="EnsemblMetazoa" id="SMAR002545-PA"/>
    </source>
</evidence>
<feature type="domain" description="CAF1B/HIR1 beta-propeller" evidence="13">
    <location>
        <begin position="4"/>
        <end position="191"/>
    </location>
</feature>
<comment type="function">
    <text evidence="10">Required for replication-independent chromatin assembly and for the periodic repression of histone gene transcription during the cell cycle.</text>
</comment>
<dbReference type="SMART" id="SM00320">
    <property type="entry name" value="WD40"/>
    <property type="match status" value="6"/>
</dbReference>
<accession>T1ING8</accession>
<protein>
    <recommendedName>
        <fullName evidence="10">Protein HIRA</fullName>
    </recommendedName>
</protein>
<evidence type="ECO:0000256" key="4">
    <source>
        <dbReference type="ARBA" id="ARBA00022737"/>
    </source>
</evidence>
<keyword evidence="5 10" id="KW-0156">Chromatin regulator</keyword>
<feature type="region of interest" description="Disordered" evidence="11">
    <location>
        <begin position="464"/>
        <end position="504"/>
    </location>
</feature>
<evidence type="ECO:0000256" key="1">
    <source>
        <dbReference type="ARBA" id="ARBA00004123"/>
    </source>
</evidence>
<evidence type="ECO:0000256" key="5">
    <source>
        <dbReference type="ARBA" id="ARBA00022853"/>
    </source>
</evidence>
<dbReference type="InterPro" id="IPR031120">
    <property type="entry name" value="HIR1-like"/>
</dbReference>
<name>T1ING8_STRMM</name>
<dbReference type="FunFam" id="2.130.10.10:FF:001044">
    <property type="entry name" value="Protein HIRA"/>
    <property type="match status" value="1"/>
</dbReference>
<dbReference type="InterPro" id="IPR055410">
    <property type="entry name" value="Beta-prop_CAF1B_HIR1"/>
</dbReference>
<dbReference type="Pfam" id="PF07569">
    <property type="entry name" value="Hira"/>
    <property type="match status" value="1"/>
</dbReference>
<evidence type="ECO:0000256" key="10">
    <source>
        <dbReference type="RuleBase" id="RU364014"/>
    </source>
</evidence>
<dbReference type="GO" id="GO:0006355">
    <property type="term" value="P:regulation of DNA-templated transcription"/>
    <property type="evidence" value="ECO:0007669"/>
    <property type="project" value="InterPro"/>
</dbReference>
<dbReference type="GO" id="GO:0006338">
    <property type="term" value="P:chromatin remodeling"/>
    <property type="evidence" value="ECO:0007669"/>
    <property type="project" value="InterPro"/>
</dbReference>
<dbReference type="GO" id="GO:0006351">
    <property type="term" value="P:DNA-templated transcription"/>
    <property type="evidence" value="ECO:0007669"/>
    <property type="project" value="InterPro"/>
</dbReference>
<dbReference type="GO" id="GO:0000785">
    <property type="term" value="C:chromatin"/>
    <property type="evidence" value="ECO:0007669"/>
    <property type="project" value="TreeGrafter"/>
</dbReference>
<dbReference type="Pfam" id="PF24105">
    <property type="entry name" value="Beta-prop_CAF1B_HIR1"/>
    <property type="match status" value="1"/>
</dbReference>
<dbReference type="HOGENOM" id="CLU_004372_0_0_1"/>
<comment type="similarity">
    <text evidence="2 10">Belongs to the WD repeat HIR1 family.</text>
</comment>
<dbReference type="PANTHER" id="PTHR13831:SF0">
    <property type="entry name" value="PROTEIN HIRA"/>
    <property type="match status" value="1"/>
</dbReference>
<evidence type="ECO:0000259" key="12">
    <source>
        <dbReference type="Pfam" id="PF07569"/>
    </source>
</evidence>
<dbReference type="STRING" id="126957.T1ING8"/>
<dbReference type="InterPro" id="IPR036322">
    <property type="entry name" value="WD40_repeat_dom_sf"/>
</dbReference>
<dbReference type="GO" id="GO:0005634">
    <property type="term" value="C:nucleus"/>
    <property type="evidence" value="ECO:0007669"/>
    <property type="project" value="UniProtKB-SubCell"/>
</dbReference>
<feature type="repeat" description="WD" evidence="9">
    <location>
        <begin position="126"/>
        <end position="158"/>
    </location>
</feature>
<evidence type="ECO:0000256" key="6">
    <source>
        <dbReference type="ARBA" id="ARBA00023015"/>
    </source>
</evidence>
<dbReference type="EnsemblMetazoa" id="SMAR002545-RA">
    <property type="protein sequence ID" value="SMAR002545-PA"/>
    <property type="gene ID" value="SMAR002545"/>
</dbReference>
<dbReference type="SUPFAM" id="SSF50978">
    <property type="entry name" value="WD40 repeat-like"/>
    <property type="match status" value="1"/>
</dbReference>